<feature type="compositionally biased region" description="Basic residues" evidence="7">
    <location>
        <begin position="1"/>
        <end position="10"/>
    </location>
</feature>
<dbReference type="Proteomes" id="UP001530400">
    <property type="component" value="Unassembled WGS sequence"/>
</dbReference>
<dbReference type="PROSITE" id="PS01360">
    <property type="entry name" value="ZF_MYND_1"/>
    <property type="match status" value="1"/>
</dbReference>
<evidence type="ECO:0000313" key="10">
    <source>
        <dbReference type="Proteomes" id="UP001530400"/>
    </source>
</evidence>
<dbReference type="AlphaFoldDB" id="A0ABD3Q2P6"/>
<keyword evidence="5" id="KW-0040">ANK repeat</keyword>
<comment type="caution">
    <text evidence="9">The sequence shown here is derived from an EMBL/GenBank/DDBJ whole genome shotgun (WGS) entry which is preliminary data.</text>
</comment>
<evidence type="ECO:0000256" key="6">
    <source>
        <dbReference type="PROSITE-ProRule" id="PRU00134"/>
    </source>
</evidence>
<reference evidence="9 10" key="1">
    <citation type="submission" date="2024-10" db="EMBL/GenBank/DDBJ databases">
        <title>Updated reference genomes for cyclostephanoid diatoms.</title>
        <authorList>
            <person name="Roberts W.R."/>
            <person name="Alverson A.J."/>
        </authorList>
    </citation>
    <scope>NUCLEOTIDE SEQUENCE [LARGE SCALE GENOMIC DNA]</scope>
    <source>
        <strain evidence="9 10">AJA010-31</strain>
    </source>
</reference>
<evidence type="ECO:0000256" key="2">
    <source>
        <dbReference type="ARBA" id="ARBA00022737"/>
    </source>
</evidence>
<gene>
    <name evidence="9" type="ORF">ACHAWO_006486</name>
</gene>
<organism evidence="9 10">
    <name type="scientific">Cyclotella atomus</name>
    <dbReference type="NCBI Taxonomy" id="382360"/>
    <lineage>
        <taxon>Eukaryota</taxon>
        <taxon>Sar</taxon>
        <taxon>Stramenopiles</taxon>
        <taxon>Ochrophyta</taxon>
        <taxon>Bacillariophyta</taxon>
        <taxon>Coscinodiscophyceae</taxon>
        <taxon>Thalassiosirophycidae</taxon>
        <taxon>Stephanodiscales</taxon>
        <taxon>Stephanodiscaceae</taxon>
        <taxon>Cyclotella</taxon>
    </lineage>
</organism>
<evidence type="ECO:0000256" key="3">
    <source>
        <dbReference type="ARBA" id="ARBA00022771"/>
    </source>
</evidence>
<dbReference type="PANTHER" id="PTHR24180:SF45">
    <property type="entry name" value="POLY [ADP-RIBOSE] POLYMERASE TANKYRASE"/>
    <property type="match status" value="1"/>
</dbReference>
<dbReference type="Gene3D" id="1.25.40.20">
    <property type="entry name" value="Ankyrin repeat-containing domain"/>
    <property type="match status" value="2"/>
</dbReference>
<feature type="region of interest" description="Disordered" evidence="7">
    <location>
        <begin position="1"/>
        <end position="29"/>
    </location>
</feature>
<dbReference type="PROSITE" id="PS50865">
    <property type="entry name" value="ZF_MYND_2"/>
    <property type="match status" value="1"/>
</dbReference>
<evidence type="ECO:0000256" key="7">
    <source>
        <dbReference type="SAM" id="MobiDB-lite"/>
    </source>
</evidence>
<accession>A0ABD3Q2P6</accession>
<evidence type="ECO:0000256" key="1">
    <source>
        <dbReference type="ARBA" id="ARBA00022723"/>
    </source>
</evidence>
<evidence type="ECO:0000259" key="8">
    <source>
        <dbReference type="PROSITE" id="PS50865"/>
    </source>
</evidence>
<dbReference type="Gene3D" id="6.10.140.2220">
    <property type="match status" value="1"/>
</dbReference>
<dbReference type="PANTHER" id="PTHR24180">
    <property type="entry name" value="CYCLIN-DEPENDENT KINASE INHIBITOR 2C-RELATED"/>
    <property type="match status" value="1"/>
</dbReference>
<evidence type="ECO:0000313" key="9">
    <source>
        <dbReference type="EMBL" id="KAL3794242.1"/>
    </source>
</evidence>
<keyword evidence="4" id="KW-0862">Zinc</keyword>
<dbReference type="InterPro" id="IPR002893">
    <property type="entry name" value="Znf_MYND"/>
</dbReference>
<dbReference type="SUPFAM" id="SSF144232">
    <property type="entry name" value="HIT/MYND zinc finger-like"/>
    <property type="match status" value="1"/>
</dbReference>
<dbReference type="GO" id="GO:0008270">
    <property type="term" value="F:zinc ion binding"/>
    <property type="evidence" value="ECO:0007669"/>
    <property type="project" value="UniProtKB-KW"/>
</dbReference>
<keyword evidence="3 6" id="KW-0863">Zinc-finger</keyword>
<dbReference type="EMBL" id="JALLPJ020000365">
    <property type="protein sequence ID" value="KAL3794242.1"/>
    <property type="molecule type" value="Genomic_DNA"/>
</dbReference>
<dbReference type="Pfam" id="PF01753">
    <property type="entry name" value="zf-MYND"/>
    <property type="match status" value="1"/>
</dbReference>
<keyword evidence="10" id="KW-1185">Reference proteome</keyword>
<evidence type="ECO:0000256" key="4">
    <source>
        <dbReference type="ARBA" id="ARBA00022833"/>
    </source>
</evidence>
<keyword evidence="2" id="KW-0677">Repeat</keyword>
<evidence type="ECO:0000256" key="5">
    <source>
        <dbReference type="ARBA" id="ARBA00023043"/>
    </source>
</evidence>
<feature type="domain" description="MYND-type" evidence="8">
    <location>
        <begin position="393"/>
        <end position="432"/>
    </location>
</feature>
<dbReference type="InterPro" id="IPR036770">
    <property type="entry name" value="Ankyrin_rpt-contain_sf"/>
</dbReference>
<dbReference type="InterPro" id="IPR051637">
    <property type="entry name" value="Ank_repeat_dom-contain_49"/>
</dbReference>
<keyword evidence="1" id="KW-0479">Metal-binding</keyword>
<proteinExistence type="predicted"/>
<name>A0ABD3Q2P6_9STRA</name>
<protein>
    <recommendedName>
        <fullName evidence="8">MYND-type domain-containing protein</fullName>
    </recommendedName>
</protein>
<sequence>MVKKKGPKKKNYYEPAATGPSAEEMDDSFQRTSYKIEEIDNLPLDQKKQAIRQFLIETGTDVNRNDNDLTRDGDQSMIATFEKRDLARQLFAVGGDIHEHVSQQRFNPSMSKFAYACASGFVGDAQSEMKRVKSIESVTQPYSRNRNMLNVLEKRETSVRLSPLLLIVSAGKNVYGADHRHQDVAKLLLKHGASPVARDVFGKTAVHYGCGAYGTKMTLEVADMCIRAAKSHHLSGKDVKLHSLNTESMNGKVGVAGGYDPDSERRAVYLPEEKREVWIKIENMTLTENDKDCKSYALLSEIQDRFGSTALHELCMSSPMRGMTENVEAAELLLKKYRTSIYIRDADGTTPFQLCCGLAQMAGASQISKLVMERAALQGKEARHSRKKKELRCANCKVDLDKNAPVCSRCKITCYCCRDCQVSHFSKHKAECKDIAAYANGVRLNPLTQTNMFTATVNFQTGRAQSGGTYQKPRNVKCNEQFVIKVQGNSDRSPIMVYDQTRFCSFDLCPGQPGFKEVLAEIRNEPAWQGRKTFMKASFDENQVCTVYPSTAGVKSQYNW</sequence>
<dbReference type="SUPFAM" id="SSF48403">
    <property type="entry name" value="Ankyrin repeat"/>
    <property type="match status" value="1"/>
</dbReference>